<dbReference type="EMBL" id="CH408035">
    <property type="protein sequence ID" value="EAQ84255.1"/>
    <property type="molecule type" value="Genomic_DNA"/>
</dbReference>
<dbReference type="OMA" id="EFICACE"/>
<dbReference type="OrthoDB" id="438641at2759"/>
<evidence type="ECO:0000256" key="1">
    <source>
        <dbReference type="SAM" id="MobiDB-lite"/>
    </source>
</evidence>
<feature type="compositionally biased region" description="Polar residues" evidence="1">
    <location>
        <begin position="415"/>
        <end position="424"/>
    </location>
</feature>
<dbReference type="PANTHER" id="PTHR47643">
    <property type="entry name" value="TPR DOMAIN PROTEIN (AFU_ORTHOLOGUE AFUA_5G12710)"/>
    <property type="match status" value="1"/>
</dbReference>
<dbReference type="eggNOG" id="KOG2084">
    <property type="taxonomic scope" value="Eukaryota"/>
</dbReference>
<dbReference type="GeneID" id="4396191"/>
<proteinExistence type="predicted"/>
<feature type="region of interest" description="Disordered" evidence="1">
    <location>
        <begin position="402"/>
        <end position="434"/>
    </location>
</feature>
<evidence type="ECO:0000259" key="2">
    <source>
        <dbReference type="PROSITE" id="PS50280"/>
    </source>
</evidence>
<evidence type="ECO:0000313" key="3">
    <source>
        <dbReference type="EMBL" id="EAQ84255.1"/>
    </source>
</evidence>
<feature type="domain" description="SET" evidence="2">
    <location>
        <begin position="37"/>
        <end position="228"/>
    </location>
</feature>
<dbReference type="PROSITE" id="PS50280">
    <property type="entry name" value="SET"/>
    <property type="match status" value="1"/>
</dbReference>
<protein>
    <recommendedName>
        <fullName evidence="2">SET domain-containing protein</fullName>
    </recommendedName>
</protein>
<dbReference type="Pfam" id="PF00856">
    <property type="entry name" value="SET"/>
    <property type="match status" value="1"/>
</dbReference>
<reference evidence="4" key="1">
    <citation type="journal article" date="2015" name="Genome Announc.">
        <title>Draft genome sequence of the cellulolytic fungus Chaetomium globosum.</title>
        <authorList>
            <person name="Cuomo C.A."/>
            <person name="Untereiner W.A."/>
            <person name="Ma L.-J."/>
            <person name="Grabherr M."/>
            <person name="Birren B.W."/>
        </authorList>
    </citation>
    <scope>NUCLEOTIDE SEQUENCE [LARGE SCALE GENOMIC DNA]</scope>
    <source>
        <strain evidence="4">ATCC 6205 / CBS 148.51 / DSM 1962 / NBRC 6347 / NRRL 1970</strain>
    </source>
</reference>
<keyword evidence="4" id="KW-1185">Reference proteome</keyword>
<dbReference type="AlphaFoldDB" id="Q2GMZ5"/>
<dbReference type="InterPro" id="IPR001214">
    <property type="entry name" value="SET_dom"/>
</dbReference>
<accession>Q2GMZ5</accession>
<dbReference type="CDD" id="cd20071">
    <property type="entry name" value="SET_SMYD"/>
    <property type="match status" value="1"/>
</dbReference>
<dbReference type="Gene3D" id="2.170.270.10">
    <property type="entry name" value="SET domain"/>
    <property type="match status" value="1"/>
</dbReference>
<dbReference type="InParanoid" id="Q2GMZ5"/>
<name>Q2GMZ5_CHAGB</name>
<organism evidence="3 4">
    <name type="scientific">Chaetomium globosum (strain ATCC 6205 / CBS 148.51 / DSM 1962 / NBRC 6347 / NRRL 1970)</name>
    <name type="common">Soil fungus</name>
    <dbReference type="NCBI Taxonomy" id="306901"/>
    <lineage>
        <taxon>Eukaryota</taxon>
        <taxon>Fungi</taxon>
        <taxon>Dikarya</taxon>
        <taxon>Ascomycota</taxon>
        <taxon>Pezizomycotina</taxon>
        <taxon>Sordariomycetes</taxon>
        <taxon>Sordariomycetidae</taxon>
        <taxon>Sordariales</taxon>
        <taxon>Chaetomiaceae</taxon>
        <taxon>Chaetomium</taxon>
    </lineage>
</organism>
<dbReference type="Proteomes" id="UP000001056">
    <property type="component" value="Unassembled WGS sequence"/>
</dbReference>
<dbReference type="RefSeq" id="XP_001228586.1">
    <property type="nucleotide sequence ID" value="XM_001228585.1"/>
</dbReference>
<dbReference type="VEuPathDB" id="FungiDB:CHGG_10659"/>
<dbReference type="HOGENOM" id="CLU_576175_0_0_1"/>
<gene>
    <name evidence="3" type="ORF">CHGG_10659</name>
</gene>
<sequence length="474" mass="51820">MSAKAQLTRTTARLAEQTRGEYKFKQLHAEAAKLRPPYLDRATYIGPVRVQDAGPGGRGLFTTEAVKAGDLLFCKKAFACVFSDADAREAPLLLDPEAGGGISIHSDLINMAIQKLHQNPSLIPTITKLHHGSYQPVTTARIDGRPIIDSFLIHRIVDINTFSNPLTTLAALTGSNASKTESSGIWPLASYLNHSCMETASRAFIADFLIARATCDLPANAELTWAYRPASAASDRESKRNRERMLRQWGYECHCALCADAKGLREAVVVTRRALVEGVWRTVGEAGLIAPRGVVLGTVDSAVEALEGTYARPAEEVPRLEAMGLMLRALEALGHVIEGGERGTVVVRKWGMMVGPVVECWMLLRDTYQETAPELVAPAEEYARTAYRIVMGEDETLDQFPARSAARRGSRYPSVATQRPSTSDRPAARHHHGRRAKVFLHETTGSITLEKVYSHDVGSAVKMPIGRLYSTSST</sequence>
<evidence type="ECO:0000313" key="4">
    <source>
        <dbReference type="Proteomes" id="UP000001056"/>
    </source>
</evidence>
<dbReference type="PANTHER" id="PTHR47643:SF2">
    <property type="entry name" value="TPR DOMAIN PROTEIN (AFU_ORTHOLOGUE AFUA_5G12710)"/>
    <property type="match status" value="1"/>
</dbReference>
<dbReference type="InterPro" id="IPR053209">
    <property type="entry name" value="Gramillin-biosynth_MTr"/>
</dbReference>
<dbReference type="InterPro" id="IPR046341">
    <property type="entry name" value="SET_dom_sf"/>
</dbReference>
<dbReference type="SUPFAM" id="SSF82199">
    <property type="entry name" value="SET domain"/>
    <property type="match status" value="1"/>
</dbReference>